<dbReference type="InterPro" id="IPR025110">
    <property type="entry name" value="AMP-bd_C"/>
</dbReference>
<dbReference type="InterPro" id="IPR009081">
    <property type="entry name" value="PP-bd_ACP"/>
</dbReference>
<dbReference type="SUPFAM" id="SSF52777">
    <property type="entry name" value="CoA-dependent acyltransferases"/>
    <property type="match status" value="2"/>
</dbReference>
<dbReference type="Gene3D" id="3.40.50.12780">
    <property type="entry name" value="N-terminal domain of ligase-like"/>
    <property type="match status" value="1"/>
</dbReference>
<dbReference type="Pfam" id="PF00550">
    <property type="entry name" value="PP-binding"/>
    <property type="match status" value="1"/>
</dbReference>
<evidence type="ECO:0000256" key="1">
    <source>
        <dbReference type="ARBA" id="ARBA00022450"/>
    </source>
</evidence>
<dbReference type="CDD" id="cd05930">
    <property type="entry name" value="A_NRPS"/>
    <property type="match status" value="1"/>
</dbReference>
<dbReference type="PRINTS" id="PR00154">
    <property type="entry name" value="AMPBINDING"/>
</dbReference>
<feature type="non-terminal residue" evidence="5">
    <location>
        <position position="1"/>
    </location>
</feature>
<dbReference type="InterPro" id="IPR042099">
    <property type="entry name" value="ANL_N_sf"/>
</dbReference>
<dbReference type="CDD" id="cd19535">
    <property type="entry name" value="Cyc_NRPS"/>
    <property type="match status" value="1"/>
</dbReference>
<sequence>MITSCYAIHNLFNIAQLYPQKVALVLDDQVWTYSELIMQIKRVVYQLHHLGVVQGQIIYQFVERSFEMICGFFGIMYIGGVYCPLNPTLPPSRLNIILEQMQGQYVLVHEKTLNQFPIAAVQHVIVLDNILLPLLDIKGTDDLPISREYDAAFIILTSGTTGQPKAVVHTHKSFSAIIAAFIQWNVGIYTARDHVLQVAASSWITHTWEISAPLVVGGTLVLLRQGGHLDVAYFSQTLMRQQITTLIAGSAIIRALTNYIENNQQTKTFDTVRYLCTGGEALKPKQWTQFVNLLSSSNVQLCVIYGLSESGGVLGCRLLNIKDTDIPIGYLFPTIRCLLIDDDGKTITTTDNLSEIGQIHLGGPTLFNGYLNDPELTANKFTTINNEVYFKTGDLARYNAQGKLFYVGRADFQIKIRGQRVETTEIENTITNSYPDKISDCVVTKLAQNDDLLVAYVVSKESELDTEQIRNYCNRHLHQYMIPSIFVFLKQLPLNANGKLDRQRLPTPDISVLLTDTNDPQYLEPKNELETVVHSLWCELFDCNRISTMTNFFNIGGHSLLLIQLYQNYKMTLNIDTTKINISELFQHTTIADHVRLIHQSIDNTETYQKLLSSVHNMQEKLIRKRACSISQENIILIVDELSRYESFPVTDIQLAYLVGREGVIDLGHVSAFIYREYDFSSTFDTECFERALNYLIQRHEGLRLIFPSHTEQKILKTVPYYTVSVLNLDDVQSSQKHLIERREQLSHQVRPADQWPLFDFQITRYICKDGYKIRLHFGFDALILDFWSINLILHELNQLYYNLDDILVELKLSYRDYILAEQQWKQTAIYSNDRQYWINRLKSFPLGPNLPLQCLPNEIHVQRHCNAATVLDQTLWQKLRKRITDHGLTPAGFLASIYALVLGKWSENKHFALDLPVFNRFPIHPQVNQIVGDFTTIIPLEINLEKVITYYEFLQTVQKQLWNDLEHISYDGVSFIRDLMQTHQTREILLPYVFTCGVDVEHNIFFDQVPVYWISQTPQVFIDHIVLEIDGCLSINWTYVDSLFRKEMLNHMHGTFVDLLVKLASFDDIWQKPIFIPLPSEQQERRLYFNQTQWESNVKDKLLHSLVIKQAELTPNALAIISSQVNLTYRQLMNRVYSLVYYLQQQQHEINSNQLIAILMKKGWEQVVACLAILVLGGAYLPLDVDSPYERLCSLIEETNVQIILTQSHCQHRFPHLITISVDTFTTDDNYPTPFPIKQQLSTDLAYVIYTSGSTGKPKGVMISHQAVVNTILDMNSRLDISTNDRIFALSHLNFDLSVYDIFGMLISGGTIVIPNHEDYKN</sequence>
<accession>A0A819SES4</accession>
<dbReference type="GO" id="GO:0031177">
    <property type="term" value="F:phosphopantetheine binding"/>
    <property type="evidence" value="ECO:0007669"/>
    <property type="project" value="TreeGrafter"/>
</dbReference>
<dbReference type="Gene3D" id="1.10.1200.10">
    <property type="entry name" value="ACP-like"/>
    <property type="match status" value="1"/>
</dbReference>
<dbReference type="PROSITE" id="PS00455">
    <property type="entry name" value="AMP_BINDING"/>
    <property type="match status" value="2"/>
</dbReference>
<keyword evidence="3" id="KW-0436">Ligase</keyword>
<dbReference type="GO" id="GO:0005737">
    <property type="term" value="C:cytoplasm"/>
    <property type="evidence" value="ECO:0007669"/>
    <property type="project" value="TreeGrafter"/>
</dbReference>
<comment type="caution">
    <text evidence="5">The sequence shown here is derived from an EMBL/GenBank/DDBJ whole genome shotgun (WGS) entry which is preliminary data.</text>
</comment>
<dbReference type="PROSITE" id="PS50075">
    <property type="entry name" value="CARRIER"/>
    <property type="match status" value="1"/>
</dbReference>
<dbReference type="InterPro" id="IPR000873">
    <property type="entry name" value="AMP-dep_synth/lig_dom"/>
</dbReference>
<name>A0A819SES4_9BILA</name>
<dbReference type="PANTHER" id="PTHR45527:SF1">
    <property type="entry name" value="FATTY ACID SYNTHASE"/>
    <property type="match status" value="1"/>
</dbReference>
<dbReference type="InterPro" id="IPR045851">
    <property type="entry name" value="AMP-bd_C_sf"/>
</dbReference>
<evidence type="ECO:0000259" key="4">
    <source>
        <dbReference type="PROSITE" id="PS50075"/>
    </source>
</evidence>
<feature type="domain" description="Carrier" evidence="4">
    <location>
        <begin position="524"/>
        <end position="602"/>
    </location>
</feature>
<dbReference type="SUPFAM" id="SSF47336">
    <property type="entry name" value="ACP-like"/>
    <property type="match status" value="1"/>
</dbReference>
<dbReference type="FunFam" id="3.40.50.980:FF:000001">
    <property type="entry name" value="Non-ribosomal peptide synthetase"/>
    <property type="match status" value="1"/>
</dbReference>
<dbReference type="Gene3D" id="3.30.300.30">
    <property type="match status" value="1"/>
</dbReference>
<dbReference type="InterPro" id="IPR057737">
    <property type="entry name" value="Condensation_MtbB-like"/>
</dbReference>
<dbReference type="GO" id="GO:0003824">
    <property type="term" value="F:catalytic activity"/>
    <property type="evidence" value="ECO:0007669"/>
    <property type="project" value="InterPro"/>
</dbReference>
<dbReference type="InterPro" id="IPR020845">
    <property type="entry name" value="AMP-binding_CS"/>
</dbReference>
<dbReference type="Gene3D" id="3.40.50.980">
    <property type="match status" value="2"/>
</dbReference>
<dbReference type="Pfam" id="PF00668">
    <property type="entry name" value="Condensation"/>
    <property type="match status" value="1"/>
</dbReference>
<dbReference type="Gene3D" id="3.30.559.10">
    <property type="entry name" value="Chloramphenicol acetyltransferase-like domain"/>
    <property type="match status" value="1"/>
</dbReference>
<dbReference type="InterPro" id="IPR020459">
    <property type="entry name" value="AMP-binding"/>
</dbReference>
<dbReference type="Proteomes" id="UP000663844">
    <property type="component" value="Unassembled WGS sequence"/>
</dbReference>
<dbReference type="GO" id="GO:0044550">
    <property type="term" value="P:secondary metabolite biosynthetic process"/>
    <property type="evidence" value="ECO:0007669"/>
    <property type="project" value="TreeGrafter"/>
</dbReference>
<evidence type="ECO:0000256" key="3">
    <source>
        <dbReference type="ARBA" id="ARBA00022598"/>
    </source>
</evidence>
<dbReference type="Pfam" id="PF00501">
    <property type="entry name" value="AMP-binding"/>
    <property type="match status" value="2"/>
</dbReference>
<dbReference type="InterPro" id="IPR023213">
    <property type="entry name" value="CAT-like_dom_sf"/>
</dbReference>
<keyword evidence="1" id="KW-0596">Phosphopantetheine</keyword>
<dbReference type="PANTHER" id="PTHR45527">
    <property type="entry name" value="NONRIBOSOMAL PEPTIDE SYNTHETASE"/>
    <property type="match status" value="1"/>
</dbReference>
<reference evidence="5" key="1">
    <citation type="submission" date="2021-02" db="EMBL/GenBank/DDBJ databases">
        <authorList>
            <person name="Nowell W R."/>
        </authorList>
    </citation>
    <scope>NUCLEOTIDE SEQUENCE</scope>
</reference>
<dbReference type="Gene3D" id="3.30.559.30">
    <property type="entry name" value="Nonribosomal peptide synthetase, condensation domain"/>
    <property type="match status" value="1"/>
</dbReference>
<dbReference type="Pfam" id="PF13193">
    <property type="entry name" value="AMP-binding_C"/>
    <property type="match status" value="1"/>
</dbReference>
<protein>
    <recommendedName>
        <fullName evidence="4">Carrier domain-containing protein</fullName>
    </recommendedName>
</protein>
<dbReference type="InterPro" id="IPR001242">
    <property type="entry name" value="Condensation_dom"/>
</dbReference>
<evidence type="ECO:0000313" key="5">
    <source>
        <dbReference type="EMBL" id="CAF4061064.1"/>
    </source>
</evidence>
<dbReference type="EMBL" id="CAJOAZ010004478">
    <property type="protein sequence ID" value="CAF4061064.1"/>
    <property type="molecule type" value="Genomic_DNA"/>
</dbReference>
<dbReference type="InterPro" id="IPR036736">
    <property type="entry name" value="ACP-like_sf"/>
</dbReference>
<evidence type="ECO:0000256" key="2">
    <source>
        <dbReference type="ARBA" id="ARBA00022553"/>
    </source>
</evidence>
<dbReference type="SUPFAM" id="SSF56801">
    <property type="entry name" value="Acetyl-CoA synthetase-like"/>
    <property type="match status" value="2"/>
</dbReference>
<gene>
    <name evidence="5" type="ORF">OXD698_LOCUS33128</name>
</gene>
<organism evidence="5 6">
    <name type="scientific">Adineta steineri</name>
    <dbReference type="NCBI Taxonomy" id="433720"/>
    <lineage>
        <taxon>Eukaryota</taxon>
        <taxon>Metazoa</taxon>
        <taxon>Spiralia</taxon>
        <taxon>Gnathifera</taxon>
        <taxon>Rotifera</taxon>
        <taxon>Eurotatoria</taxon>
        <taxon>Bdelloidea</taxon>
        <taxon>Adinetida</taxon>
        <taxon>Adinetidae</taxon>
        <taxon>Adineta</taxon>
    </lineage>
</organism>
<proteinExistence type="predicted"/>
<dbReference type="GO" id="GO:0043041">
    <property type="term" value="P:amino acid activation for nonribosomal peptide biosynthetic process"/>
    <property type="evidence" value="ECO:0007669"/>
    <property type="project" value="TreeGrafter"/>
</dbReference>
<evidence type="ECO:0000313" key="6">
    <source>
        <dbReference type="Proteomes" id="UP000663844"/>
    </source>
</evidence>
<keyword evidence="2" id="KW-0597">Phosphoprotein</keyword>